<reference evidence="2 3" key="1">
    <citation type="submission" date="2020-07" db="EMBL/GenBank/DDBJ databases">
        <title>Genomic Encyclopedia of Type Strains, Phase III (KMG-III): the genomes of soil and plant-associated and newly described type strains.</title>
        <authorList>
            <person name="Whitman W."/>
        </authorList>
    </citation>
    <scope>NUCLEOTIDE SEQUENCE [LARGE SCALE GENOMIC DNA]</scope>
    <source>
        <strain evidence="2 3">CECT 8576</strain>
    </source>
</reference>
<dbReference type="RefSeq" id="WP_179534201.1">
    <property type="nucleotide sequence ID" value="NZ_JACBYW010000001.1"/>
</dbReference>
<dbReference type="PANTHER" id="PTHR43679:SF2">
    <property type="entry name" value="OCTANOYL-[GCVH]:PROTEIN N-OCTANOYLTRANSFERASE"/>
    <property type="match status" value="1"/>
</dbReference>
<keyword evidence="2" id="KW-0436">Ligase</keyword>
<dbReference type="Gene3D" id="3.30.930.10">
    <property type="entry name" value="Bira Bifunctional Protein, Domain 2"/>
    <property type="match status" value="1"/>
</dbReference>
<accession>A0A852YUH8</accession>
<dbReference type="InterPro" id="IPR050664">
    <property type="entry name" value="Octanoyltrans_LipM/LipL"/>
</dbReference>
<dbReference type="Pfam" id="PF21948">
    <property type="entry name" value="LplA-B_cat"/>
    <property type="match status" value="1"/>
</dbReference>
<evidence type="ECO:0000313" key="2">
    <source>
        <dbReference type="EMBL" id="NYH77720.1"/>
    </source>
</evidence>
<dbReference type="PROSITE" id="PS51733">
    <property type="entry name" value="BPL_LPL_CATALYTIC"/>
    <property type="match status" value="1"/>
</dbReference>
<dbReference type="AlphaFoldDB" id="A0A852YUH8"/>
<sequence>MNLLRGALETTDDQATEVGLAHALVRRVGRGEAAPAVRVYRPSAPVVAFGRRDTLRPGFDSALRAVHEAGFTPVVRAPGGRAVAYTTSSLVVDHVGQDPGFLAGMDERFRGYAELWAEVLRQQGVDARIGAVPGEYCPGEHSVNAGGRVKLVGTAQRMIRGAWLFSAVAVVDDAELLRPVLTEVYRRLDLPFDPESVGSVREEAPNVALDELEEAVITAYDERFGLVPTGVDNDLLDDTGKLLDEHRLRAAAS</sequence>
<protein>
    <submittedName>
        <fullName evidence="2">Lipoate-protein ligase A</fullName>
    </submittedName>
</protein>
<proteinExistence type="predicted"/>
<feature type="domain" description="BPL/LPL catalytic" evidence="1">
    <location>
        <begin position="31"/>
        <end position="228"/>
    </location>
</feature>
<name>A0A852YUH8_9ACTN</name>
<dbReference type="InterPro" id="IPR045864">
    <property type="entry name" value="aa-tRNA-synth_II/BPL/LPL"/>
</dbReference>
<evidence type="ECO:0000313" key="3">
    <source>
        <dbReference type="Proteomes" id="UP000548304"/>
    </source>
</evidence>
<organism evidence="2 3">
    <name type="scientific">Actinopolyspora biskrensis</name>
    <dbReference type="NCBI Taxonomy" id="1470178"/>
    <lineage>
        <taxon>Bacteria</taxon>
        <taxon>Bacillati</taxon>
        <taxon>Actinomycetota</taxon>
        <taxon>Actinomycetes</taxon>
        <taxon>Actinopolysporales</taxon>
        <taxon>Actinopolysporaceae</taxon>
        <taxon>Actinopolyspora</taxon>
    </lineage>
</organism>
<dbReference type="PANTHER" id="PTHR43679">
    <property type="entry name" value="OCTANOYLTRANSFERASE LIPM-RELATED"/>
    <property type="match status" value="1"/>
</dbReference>
<keyword evidence="3" id="KW-1185">Reference proteome</keyword>
<dbReference type="EMBL" id="JACBYW010000001">
    <property type="protein sequence ID" value="NYH77720.1"/>
    <property type="molecule type" value="Genomic_DNA"/>
</dbReference>
<dbReference type="SUPFAM" id="SSF55681">
    <property type="entry name" value="Class II aaRS and biotin synthetases"/>
    <property type="match status" value="1"/>
</dbReference>
<dbReference type="InterPro" id="IPR004143">
    <property type="entry name" value="BPL_LPL_catalytic"/>
</dbReference>
<dbReference type="GO" id="GO:0016874">
    <property type="term" value="F:ligase activity"/>
    <property type="evidence" value="ECO:0007669"/>
    <property type="project" value="UniProtKB-KW"/>
</dbReference>
<gene>
    <name evidence="2" type="ORF">FHR84_001034</name>
</gene>
<comment type="caution">
    <text evidence="2">The sequence shown here is derived from an EMBL/GenBank/DDBJ whole genome shotgun (WGS) entry which is preliminary data.</text>
</comment>
<evidence type="ECO:0000259" key="1">
    <source>
        <dbReference type="PROSITE" id="PS51733"/>
    </source>
</evidence>
<dbReference type="Proteomes" id="UP000548304">
    <property type="component" value="Unassembled WGS sequence"/>
</dbReference>